<evidence type="ECO:0000256" key="2">
    <source>
        <dbReference type="ARBA" id="ARBA00023004"/>
    </source>
</evidence>
<evidence type="ECO:0000256" key="1">
    <source>
        <dbReference type="ARBA" id="ARBA00006209"/>
    </source>
</evidence>
<comment type="similarity">
    <text evidence="1">Belongs to the PI3/PI4-kinase family. Type III PI4K subfamily.</text>
</comment>
<gene>
    <name evidence="5" type="ORF">LSALG_LOCUS18011</name>
</gene>
<dbReference type="InterPro" id="IPR045495">
    <property type="entry name" value="PI4K_N"/>
</dbReference>
<organism evidence="5 6">
    <name type="scientific">Lactuca saligna</name>
    <name type="common">Willowleaf lettuce</name>
    <dbReference type="NCBI Taxonomy" id="75948"/>
    <lineage>
        <taxon>Eukaryota</taxon>
        <taxon>Viridiplantae</taxon>
        <taxon>Streptophyta</taxon>
        <taxon>Embryophyta</taxon>
        <taxon>Tracheophyta</taxon>
        <taxon>Spermatophyta</taxon>
        <taxon>Magnoliopsida</taxon>
        <taxon>eudicotyledons</taxon>
        <taxon>Gunneridae</taxon>
        <taxon>Pentapetalae</taxon>
        <taxon>asterids</taxon>
        <taxon>campanulids</taxon>
        <taxon>Asterales</taxon>
        <taxon>Asteraceae</taxon>
        <taxon>Cichorioideae</taxon>
        <taxon>Cichorieae</taxon>
        <taxon>Lactucinae</taxon>
        <taxon>Lactuca</taxon>
    </lineage>
</organism>
<feature type="region of interest" description="Disordered" evidence="3">
    <location>
        <begin position="443"/>
        <end position="485"/>
    </location>
</feature>
<accession>A0AA35YQ89</accession>
<evidence type="ECO:0000256" key="3">
    <source>
        <dbReference type="SAM" id="MobiDB-lite"/>
    </source>
</evidence>
<keyword evidence="6" id="KW-1185">Reference proteome</keyword>
<dbReference type="Pfam" id="PF19274">
    <property type="entry name" value="PI4K_N"/>
    <property type="match status" value="1"/>
</dbReference>
<protein>
    <recommendedName>
        <fullName evidence="4">PI4-kinase N-terminal domain-containing protein</fullName>
    </recommendedName>
</protein>
<dbReference type="Gene3D" id="3.30.499.10">
    <property type="entry name" value="Aconitase, domain 3"/>
    <property type="match status" value="1"/>
</dbReference>
<dbReference type="AlphaFoldDB" id="A0AA35YQ89"/>
<keyword evidence="2" id="KW-0408">Iron</keyword>
<proteinExistence type="inferred from homology"/>
<feature type="domain" description="PI4-kinase N-terminal" evidence="4">
    <location>
        <begin position="83"/>
        <end position="315"/>
    </location>
</feature>
<dbReference type="Proteomes" id="UP001177003">
    <property type="component" value="Chromosome 3"/>
</dbReference>
<evidence type="ECO:0000313" key="6">
    <source>
        <dbReference type="Proteomes" id="UP001177003"/>
    </source>
</evidence>
<dbReference type="EMBL" id="OX465079">
    <property type="protein sequence ID" value="CAI9278116.1"/>
    <property type="molecule type" value="Genomic_DNA"/>
</dbReference>
<dbReference type="PANTHER" id="PTHR11670">
    <property type="entry name" value="ACONITASE/IRON-RESPONSIVE ELEMENT FAMILY MEMBER"/>
    <property type="match status" value="1"/>
</dbReference>
<feature type="compositionally biased region" description="Basic and acidic residues" evidence="3">
    <location>
        <begin position="458"/>
        <end position="470"/>
    </location>
</feature>
<reference evidence="5" key="1">
    <citation type="submission" date="2023-04" db="EMBL/GenBank/DDBJ databases">
        <authorList>
            <person name="Vijverberg K."/>
            <person name="Xiong W."/>
            <person name="Schranz E."/>
        </authorList>
    </citation>
    <scope>NUCLEOTIDE SEQUENCE</scope>
</reference>
<sequence length="485" mass="55570">MGLKFLLTKCRNRRESRQSFIPGNMFPGGCTGSLNSGYGFENKCEELLANSPASLLVSGVHFYNRCYGNWHIHMDVISLCCSSAWLWIIDTKRGLFASYTRFSGPAAKLRPTLQPSELESPPEKDPVEQILAHKLWIGFFIDNFEVVRHDSLVQLLLLGRMLQGTTKLPWKFSHHPATVGTFFTVILLGLKFYTCQYEGSLQKVRLGIQLLEDGIYRAALGWFAYEPEWFEHNHGNFPHIEAQSVNSFVRYLQNDPKALGGEYGGSFLDMDHCHPVWGPMENYAACKDKRKQLLLMLCQHEADRLEVWAQPVNYKPHDRVPLKDMKADWHSCLGNKVGFKGFAVPKETQEKVAKFSFHGHEEELRHDSVVIKQYLIMQHVEHSAGDLIHLFQWLLRYDPLERVTTRATLRHPFYTRNNLRNQLIKTDQVSILIRSLLLKQQKKSRTTSKNAKGAGKNEGSRKRDPERAADGRVSAKRACDEITSP</sequence>
<dbReference type="InterPro" id="IPR006249">
    <property type="entry name" value="Aconitase/IRP2"/>
</dbReference>
<dbReference type="InterPro" id="IPR015931">
    <property type="entry name" value="Acnase/IPM_dHydase_lsu_aba_1/3"/>
</dbReference>
<evidence type="ECO:0000313" key="5">
    <source>
        <dbReference type="EMBL" id="CAI9278116.1"/>
    </source>
</evidence>
<evidence type="ECO:0000259" key="4">
    <source>
        <dbReference type="Pfam" id="PF19274"/>
    </source>
</evidence>
<name>A0AA35YQ89_LACSI</name>